<dbReference type="Gene3D" id="3.30.200.20">
    <property type="entry name" value="Phosphorylase Kinase, domain 1"/>
    <property type="match status" value="1"/>
</dbReference>
<dbReference type="InterPro" id="IPR045874">
    <property type="entry name" value="LRK10/LRL21-25-like"/>
</dbReference>
<keyword evidence="5" id="KW-0732">Signal</keyword>
<evidence type="ECO:0000256" key="2">
    <source>
        <dbReference type="ARBA" id="ARBA00022527"/>
    </source>
</evidence>
<dbReference type="SUPFAM" id="SSF56112">
    <property type="entry name" value="Protein kinase-like (PK-like)"/>
    <property type="match status" value="1"/>
</dbReference>
<keyword evidence="6 12" id="KW-0547">Nucleotide-binding</keyword>
<dbReference type="GO" id="GO:0004674">
    <property type="term" value="F:protein serine/threonine kinase activity"/>
    <property type="evidence" value="ECO:0007669"/>
    <property type="project" value="UniProtKB-KW"/>
</dbReference>
<keyword evidence="11" id="KW-0325">Glycoprotein</keyword>
<name>A0A9Q0H2E1_9MAGN</name>
<dbReference type="PROSITE" id="PS50011">
    <property type="entry name" value="PROTEIN_KINASE_DOM"/>
    <property type="match status" value="1"/>
</dbReference>
<dbReference type="PROSITE" id="PS00108">
    <property type="entry name" value="PROTEIN_KINASE_ST"/>
    <property type="match status" value="1"/>
</dbReference>
<dbReference type="PROSITE" id="PS00107">
    <property type="entry name" value="PROTEIN_KINASE_ATP"/>
    <property type="match status" value="1"/>
</dbReference>
<sequence>MSSNTATFDQSLKNSQNTATWIIIVGVVSAVVGSAAIVAIVFLVIRWLKKAGKGETPFARIEFGTNNKTTLNTTPPDFTVIPESQIETATMELFLSNMAKEKPIRFSPEQLAGFTQNYSTKLGSGGFGDVYKGEFPNGVLVAIKILKKASDKRAEEQFMAEVSTIGRTYHVNLVRLYGFCFHSTVQALVYEYMENGSLDEFLFDKNRQLEWGKLNEIAIGTAKGIAYLHEECQQRIIHYDIKPGNVLLDEKLSPKVADFGLAKLSNRDNTHITMTDCRGTPGYAAPELYMPYPVTHKCDVYSFGILLFEIVGRRKSHNSNLSESQQWLPRWTWEKYEKGELRELLELSSIDEEHKEKAERMAMVALWCVQYLPDSRPLMSHVVRMLEGGTEIKPPPNPFQHLMSTVPNFTDLLSGSISESYSKENPFST</sequence>
<dbReference type="AlphaFoldDB" id="A0A9Q0H2E1"/>
<reference evidence="16" key="1">
    <citation type="journal article" date="2023" name="Plant J.">
        <title>The genome of the king protea, Protea cynaroides.</title>
        <authorList>
            <person name="Chang J."/>
            <person name="Duong T.A."/>
            <person name="Schoeman C."/>
            <person name="Ma X."/>
            <person name="Roodt D."/>
            <person name="Barker N."/>
            <person name="Li Z."/>
            <person name="Van de Peer Y."/>
            <person name="Mizrachi E."/>
        </authorList>
    </citation>
    <scope>NUCLEOTIDE SEQUENCE</scope>
    <source>
        <tissue evidence="16">Young leaves</tissue>
    </source>
</reference>
<evidence type="ECO:0000256" key="3">
    <source>
        <dbReference type="ARBA" id="ARBA00022679"/>
    </source>
</evidence>
<dbReference type="FunFam" id="3.30.200.20:FF:000178">
    <property type="entry name" value="serine/threonine-protein kinase PBS1-like"/>
    <property type="match status" value="1"/>
</dbReference>
<protein>
    <recommendedName>
        <fullName evidence="15">Protein kinase domain-containing protein</fullName>
    </recommendedName>
</protein>
<keyword evidence="9 14" id="KW-1133">Transmembrane helix</keyword>
<evidence type="ECO:0000256" key="5">
    <source>
        <dbReference type="ARBA" id="ARBA00022729"/>
    </source>
</evidence>
<evidence type="ECO:0000256" key="1">
    <source>
        <dbReference type="ARBA" id="ARBA00004479"/>
    </source>
</evidence>
<dbReference type="GO" id="GO:0005524">
    <property type="term" value="F:ATP binding"/>
    <property type="evidence" value="ECO:0007669"/>
    <property type="project" value="UniProtKB-UniRule"/>
</dbReference>
<dbReference type="InterPro" id="IPR000719">
    <property type="entry name" value="Prot_kinase_dom"/>
</dbReference>
<organism evidence="16 17">
    <name type="scientific">Protea cynaroides</name>
    <dbReference type="NCBI Taxonomy" id="273540"/>
    <lineage>
        <taxon>Eukaryota</taxon>
        <taxon>Viridiplantae</taxon>
        <taxon>Streptophyta</taxon>
        <taxon>Embryophyta</taxon>
        <taxon>Tracheophyta</taxon>
        <taxon>Spermatophyta</taxon>
        <taxon>Magnoliopsida</taxon>
        <taxon>Proteales</taxon>
        <taxon>Proteaceae</taxon>
        <taxon>Protea</taxon>
    </lineage>
</organism>
<keyword evidence="10 14" id="KW-0472">Membrane</keyword>
<keyword evidence="17" id="KW-1185">Reference proteome</keyword>
<dbReference type="PANTHER" id="PTHR27009">
    <property type="entry name" value="RUST RESISTANCE KINASE LR10-RELATED"/>
    <property type="match status" value="1"/>
</dbReference>
<dbReference type="Pfam" id="PF07714">
    <property type="entry name" value="PK_Tyr_Ser-Thr"/>
    <property type="match status" value="1"/>
</dbReference>
<dbReference type="OrthoDB" id="4062651at2759"/>
<evidence type="ECO:0000256" key="9">
    <source>
        <dbReference type="ARBA" id="ARBA00022989"/>
    </source>
</evidence>
<comment type="subcellular location">
    <subcellularLocation>
        <location evidence="1">Membrane</location>
        <topology evidence="1">Single-pass type I membrane protein</topology>
    </subcellularLocation>
</comment>
<evidence type="ECO:0000256" key="4">
    <source>
        <dbReference type="ARBA" id="ARBA00022692"/>
    </source>
</evidence>
<dbReference type="FunFam" id="1.10.510.10:FF:000384">
    <property type="entry name" value="G-type lectin S-receptor-like serine/threonine-protein kinase"/>
    <property type="match status" value="1"/>
</dbReference>
<evidence type="ECO:0000313" key="16">
    <source>
        <dbReference type="EMBL" id="KAJ4958333.1"/>
    </source>
</evidence>
<dbReference type="CDD" id="cd14066">
    <property type="entry name" value="STKc_IRAK"/>
    <property type="match status" value="1"/>
</dbReference>
<evidence type="ECO:0000256" key="11">
    <source>
        <dbReference type="ARBA" id="ARBA00023180"/>
    </source>
</evidence>
<evidence type="ECO:0000256" key="10">
    <source>
        <dbReference type="ARBA" id="ARBA00023136"/>
    </source>
</evidence>
<evidence type="ECO:0000313" key="17">
    <source>
        <dbReference type="Proteomes" id="UP001141806"/>
    </source>
</evidence>
<accession>A0A9Q0H2E1</accession>
<evidence type="ECO:0000256" key="8">
    <source>
        <dbReference type="ARBA" id="ARBA00022840"/>
    </source>
</evidence>
<dbReference type="InterPro" id="IPR011009">
    <property type="entry name" value="Kinase-like_dom_sf"/>
</dbReference>
<dbReference type="SMART" id="SM00220">
    <property type="entry name" value="S_TKc"/>
    <property type="match status" value="1"/>
</dbReference>
<dbReference type="GO" id="GO:0016020">
    <property type="term" value="C:membrane"/>
    <property type="evidence" value="ECO:0007669"/>
    <property type="project" value="UniProtKB-SubCell"/>
</dbReference>
<keyword evidence="7" id="KW-0418">Kinase</keyword>
<dbReference type="InterPro" id="IPR017441">
    <property type="entry name" value="Protein_kinase_ATP_BS"/>
</dbReference>
<dbReference type="Proteomes" id="UP001141806">
    <property type="component" value="Unassembled WGS sequence"/>
</dbReference>
<comment type="similarity">
    <text evidence="13">Belongs to the protein kinase superfamily.</text>
</comment>
<dbReference type="InterPro" id="IPR008271">
    <property type="entry name" value="Ser/Thr_kinase_AS"/>
</dbReference>
<evidence type="ECO:0000256" key="7">
    <source>
        <dbReference type="ARBA" id="ARBA00022777"/>
    </source>
</evidence>
<evidence type="ECO:0000256" key="12">
    <source>
        <dbReference type="PROSITE-ProRule" id="PRU10141"/>
    </source>
</evidence>
<evidence type="ECO:0000259" key="15">
    <source>
        <dbReference type="PROSITE" id="PS50011"/>
    </source>
</evidence>
<evidence type="ECO:0000256" key="14">
    <source>
        <dbReference type="SAM" id="Phobius"/>
    </source>
</evidence>
<dbReference type="InterPro" id="IPR001245">
    <property type="entry name" value="Ser-Thr/Tyr_kinase_cat_dom"/>
</dbReference>
<proteinExistence type="inferred from homology"/>
<dbReference type="Gene3D" id="1.10.510.10">
    <property type="entry name" value="Transferase(Phosphotransferase) domain 1"/>
    <property type="match status" value="1"/>
</dbReference>
<keyword evidence="4 14" id="KW-0812">Transmembrane</keyword>
<keyword evidence="3" id="KW-0808">Transferase</keyword>
<comment type="caution">
    <text evidence="16">The sequence shown here is derived from an EMBL/GenBank/DDBJ whole genome shotgun (WGS) entry which is preliminary data.</text>
</comment>
<keyword evidence="2 13" id="KW-0723">Serine/threonine-protein kinase</keyword>
<evidence type="ECO:0000256" key="6">
    <source>
        <dbReference type="ARBA" id="ARBA00022741"/>
    </source>
</evidence>
<evidence type="ECO:0000256" key="13">
    <source>
        <dbReference type="RuleBase" id="RU000304"/>
    </source>
</evidence>
<keyword evidence="8 12" id="KW-0067">ATP-binding</keyword>
<feature type="domain" description="Protein kinase" evidence="15">
    <location>
        <begin position="116"/>
        <end position="400"/>
    </location>
</feature>
<gene>
    <name evidence="16" type="ORF">NE237_025444</name>
</gene>
<feature type="transmembrane region" description="Helical" evidence="14">
    <location>
        <begin position="20"/>
        <end position="45"/>
    </location>
</feature>
<dbReference type="EMBL" id="JAMYWD010000010">
    <property type="protein sequence ID" value="KAJ4958333.1"/>
    <property type="molecule type" value="Genomic_DNA"/>
</dbReference>
<feature type="binding site" evidence="12">
    <location>
        <position position="144"/>
    </location>
    <ligand>
        <name>ATP</name>
        <dbReference type="ChEBI" id="CHEBI:30616"/>
    </ligand>
</feature>